<keyword evidence="3" id="KW-1185">Reference proteome</keyword>
<feature type="region of interest" description="Disordered" evidence="1">
    <location>
        <begin position="157"/>
        <end position="179"/>
    </location>
</feature>
<name>Q30YP8_OLEA2</name>
<accession>Q30YP8</accession>
<organism evidence="2 3">
    <name type="scientific">Oleidesulfovibrio alaskensis (strain ATCC BAA-1058 / DSM 17464 / G20)</name>
    <name type="common">Desulfovibrio alaskensis</name>
    <dbReference type="NCBI Taxonomy" id="207559"/>
    <lineage>
        <taxon>Bacteria</taxon>
        <taxon>Pseudomonadati</taxon>
        <taxon>Thermodesulfobacteriota</taxon>
        <taxon>Desulfovibrionia</taxon>
        <taxon>Desulfovibrionales</taxon>
        <taxon>Desulfovibrionaceae</taxon>
        <taxon>Oleidesulfovibrio</taxon>
    </lineage>
</organism>
<proteinExistence type="predicted"/>
<dbReference type="Proteomes" id="UP000002710">
    <property type="component" value="Chromosome"/>
</dbReference>
<dbReference type="HOGENOM" id="CLU_104984_0_0_7"/>
<dbReference type="AlphaFoldDB" id="Q30YP8"/>
<evidence type="ECO:0000313" key="3">
    <source>
        <dbReference type="Proteomes" id="UP000002710"/>
    </source>
</evidence>
<protein>
    <submittedName>
        <fullName evidence="2">Uncharacterized protein</fullName>
    </submittedName>
</protein>
<evidence type="ECO:0000313" key="2">
    <source>
        <dbReference type="EMBL" id="ABB39198.1"/>
    </source>
</evidence>
<dbReference type="KEGG" id="dde:Dde_2401"/>
<evidence type="ECO:0000256" key="1">
    <source>
        <dbReference type="SAM" id="MobiDB-lite"/>
    </source>
</evidence>
<dbReference type="RefSeq" id="WP_011368270.1">
    <property type="nucleotide sequence ID" value="NC_007519.1"/>
</dbReference>
<sequence length="179" mass="19947">MAAKTANDRKLKKRIAQIKSRKAQQMAQKGDFSDLLYTFCRPLLAVQDELNGPENAIGMGVFAWNAAFLEKDRWQRNLANSLGQYGLSSEVQDSLTGIVEEMIRQKHLMYPGDRRVIVDYDVRVEKGTVHVTADYREASKTIMPKFQDISEAPSATCTGRNGQTQDSGQDVAQTGQDGC</sequence>
<reference evidence="2 3" key="1">
    <citation type="journal article" date="2011" name="J. Bacteriol.">
        <title>Complete genome sequence and updated annotation of Desulfovibrio alaskensis G20.</title>
        <authorList>
            <person name="Hauser L.J."/>
            <person name="Land M.L."/>
            <person name="Brown S.D."/>
            <person name="Larimer F."/>
            <person name="Keller K.L."/>
            <person name="Rapp-Giles B.J."/>
            <person name="Price M.N."/>
            <person name="Lin M."/>
            <person name="Bruce D.C."/>
            <person name="Detter J.C."/>
            <person name="Tapia R."/>
            <person name="Han C.S."/>
            <person name="Goodwin L.A."/>
            <person name="Cheng J.F."/>
            <person name="Pitluck S."/>
            <person name="Copeland A."/>
            <person name="Lucas S."/>
            <person name="Nolan M."/>
            <person name="Lapidus A.L."/>
            <person name="Palumbo A.V."/>
            <person name="Wall J.D."/>
        </authorList>
    </citation>
    <scope>NUCLEOTIDE SEQUENCE [LARGE SCALE GENOMIC DNA]</scope>
    <source>
        <strain evidence="3">ATCC BAA 1058 / DSM 17464 / G20</strain>
    </source>
</reference>
<gene>
    <name evidence="2" type="ordered locus">Dde_2401</name>
</gene>
<dbReference type="eggNOG" id="ENOG5032HT0">
    <property type="taxonomic scope" value="Bacteria"/>
</dbReference>
<dbReference type="EMBL" id="CP000112">
    <property type="protein sequence ID" value="ABB39198.1"/>
    <property type="molecule type" value="Genomic_DNA"/>
</dbReference>